<protein>
    <submittedName>
        <fullName evidence="6">MobA/MobL family protein</fullName>
    </submittedName>
</protein>
<feature type="domain" description="MobA/MobL protein" evidence="5">
    <location>
        <begin position="17"/>
        <end position="288"/>
    </location>
</feature>
<dbReference type="Gene3D" id="3.30.930.30">
    <property type="match status" value="1"/>
</dbReference>
<feature type="region of interest" description="Disordered" evidence="4">
    <location>
        <begin position="543"/>
        <end position="568"/>
    </location>
</feature>
<dbReference type="RefSeq" id="WP_262427185.1">
    <property type="nucleotide sequence ID" value="NZ_JACRTJ010000013.1"/>
</dbReference>
<comment type="similarity">
    <text evidence="1">Belongs to the MobA/MobL family.</text>
</comment>
<keyword evidence="2" id="KW-0184">Conjugation</keyword>
<evidence type="ECO:0000256" key="4">
    <source>
        <dbReference type="SAM" id="MobiDB-lite"/>
    </source>
</evidence>
<dbReference type="Proteomes" id="UP000647491">
    <property type="component" value="Unassembled WGS sequence"/>
</dbReference>
<dbReference type="EMBL" id="JACRTJ010000013">
    <property type="protein sequence ID" value="MBC8598631.1"/>
    <property type="molecule type" value="Genomic_DNA"/>
</dbReference>
<accession>A0ABR7NSV4</accession>
<evidence type="ECO:0000313" key="7">
    <source>
        <dbReference type="Proteomes" id="UP000647491"/>
    </source>
</evidence>
<proteinExistence type="inferred from homology"/>
<reference evidence="6 7" key="1">
    <citation type="submission" date="2020-08" db="EMBL/GenBank/DDBJ databases">
        <title>Genome public.</title>
        <authorList>
            <person name="Liu C."/>
            <person name="Sun Q."/>
        </authorList>
    </citation>
    <scope>NUCLEOTIDE SEQUENCE [LARGE SCALE GENOMIC DNA]</scope>
    <source>
        <strain evidence="6 7">BX10</strain>
    </source>
</reference>
<sequence length="568" mass="65293">MAIYHLEAKVVSRGTGRSAVAASAYLSCSKILNDYDGVQHDYTRKKGLVWQEVFLPEFAPSEWKERGVLWNAVEENEKTKDSRLAREFVVALPIELSEAQWEKLLSDFISGTFVADGMCADVAIHDPHPPGHNPHAHIMLTVRPLDEKGNWQYKTQKEYLCVKNGEEQGFTADEFKAAQTEGWEKQYQYKVGKKKVYMTASAAEAKGYERVSKYPKSTKYGRQNPIAERWNSEEQLVLWRAAWADVTNRHLETAGHEERIDHRSHADRGLTEQPTIHEGVVARALEKKGIVSDRCELNRQIKADNALLRELKTTVKKLMQAVKVSIPALAEAMESLRANMVIFRYQIRYAGFGKHKLSEKLNVLKPDLERYTLLVQQIKNKTKERKTLLTEKKATPFYQFVAHNDLAKQIAELTEDLEELKSEKTMLLSSFDCSEDTGIAEVKKSIAAMEENLKRLTKQEEKYAAELEDALKQYAELKEQAVGIDAAELIEARLAVREEKEHSAVEKVKSAYSEKYDPMLMHDSKRDVANLLHEEAEVRSVREFVRQKQQQQAQQKQNKKKRRDSWER</sequence>
<comment type="caution">
    <text evidence="6">The sequence shown here is derived from an EMBL/GenBank/DDBJ whole genome shotgun (WGS) entry which is preliminary data.</text>
</comment>
<feature type="coiled-coil region" evidence="3">
    <location>
        <begin position="403"/>
        <end position="487"/>
    </location>
</feature>
<evidence type="ECO:0000256" key="2">
    <source>
        <dbReference type="ARBA" id="ARBA00022971"/>
    </source>
</evidence>
<feature type="compositionally biased region" description="Low complexity" evidence="4">
    <location>
        <begin position="547"/>
        <end position="556"/>
    </location>
</feature>
<evidence type="ECO:0000256" key="3">
    <source>
        <dbReference type="SAM" id="Coils"/>
    </source>
</evidence>
<name>A0ABR7NSV4_9FIRM</name>
<feature type="compositionally biased region" description="Basic residues" evidence="4">
    <location>
        <begin position="557"/>
        <end position="568"/>
    </location>
</feature>
<dbReference type="InterPro" id="IPR005053">
    <property type="entry name" value="MobA_MobL"/>
</dbReference>
<dbReference type="Pfam" id="PF03389">
    <property type="entry name" value="MobA_MobL"/>
    <property type="match status" value="1"/>
</dbReference>
<keyword evidence="7" id="KW-1185">Reference proteome</keyword>
<dbReference type="NCBIfam" id="NF041496">
    <property type="entry name" value="MobQ"/>
    <property type="match status" value="1"/>
</dbReference>
<organism evidence="6 7">
    <name type="scientific">Enterocloster hominis</name>
    <name type="common">ex Liu et al. 2021</name>
    <dbReference type="NCBI Taxonomy" id="2763663"/>
    <lineage>
        <taxon>Bacteria</taxon>
        <taxon>Bacillati</taxon>
        <taxon>Bacillota</taxon>
        <taxon>Clostridia</taxon>
        <taxon>Lachnospirales</taxon>
        <taxon>Lachnospiraceae</taxon>
        <taxon>Enterocloster</taxon>
    </lineage>
</organism>
<evidence type="ECO:0000259" key="5">
    <source>
        <dbReference type="Pfam" id="PF03389"/>
    </source>
</evidence>
<evidence type="ECO:0000256" key="1">
    <source>
        <dbReference type="ARBA" id="ARBA00010873"/>
    </source>
</evidence>
<evidence type="ECO:0000313" key="6">
    <source>
        <dbReference type="EMBL" id="MBC8598631.1"/>
    </source>
</evidence>
<keyword evidence="3" id="KW-0175">Coiled coil</keyword>
<gene>
    <name evidence="6" type="ORF">H8708_05190</name>
</gene>